<dbReference type="HOGENOM" id="CLU_069065_6_1_3"/>
<evidence type="ECO:0000313" key="3">
    <source>
        <dbReference type="Proteomes" id="UP000003959"/>
    </source>
</evidence>
<dbReference type="PANTHER" id="PTHR35586">
    <property type="entry name" value="SLL1691 PROTEIN"/>
    <property type="match status" value="1"/>
</dbReference>
<dbReference type="AlphaFoldDB" id="F4Y057"/>
<dbReference type="InterPro" id="IPR025587">
    <property type="entry name" value="DUF4351"/>
</dbReference>
<reference evidence="3" key="1">
    <citation type="journal article" date="2011" name="Proc. Natl. Acad. Sci. U.S.A.">
        <title>Genomic insights into the physiology and ecology of the marine filamentous cyanobacterium Lyngbya majuscula.</title>
        <authorList>
            <person name="Jones A.C."/>
            <person name="Monroe E.A."/>
            <person name="Podell S."/>
            <person name="Hess W.R."/>
            <person name="Klages S."/>
            <person name="Esquenazi E."/>
            <person name="Niessen S."/>
            <person name="Hoover H."/>
            <person name="Rothmann M."/>
            <person name="Lasken R.S."/>
            <person name="Yates J.R.III."/>
            <person name="Reinhardt R."/>
            <person name="Kube M."/>
            <person name="Burkart M.D."/>
            <person name="Allen E.E."/>
            <person name="Dorrestein P.C."/>
            <person name="Gerwick W.H."/>
            <person name="Gerwick L."/>
        </authorList>
    </citation>
    <scope>NUCLEOTIDE SEQUENCE [LARGE SCALE GENOMIC DNA]</scope>
    <source>
        <strain evidence="3">3L</strain>
    </source>
</reference>
<accession>F4Y057</accession>
<evidence type="ECO:0000259" key="1">
    <source>
        <dbReference type="Pfam" id="PF14261"/>
    </source>
</evidence>
<name>F4Y057_9CYAN</name>
<dbReference type="EMBL" id="GL890966">
    <property type="protein sequence ID" value="EGJ29789.1"/>
    <property type="molecule type" value="Genomic_DNA"/>
</dbReference>
<gene>
    <name evidence="2" type="ORF">LYNGBM3L_59880</name>
</gene>
<dbReference type="eggNOG" id="COG5464">
    <property type="taxonomic scope" value="Bacteria"/>
</dbReference>
<organism evidence="2 3">
    <name type="scientific">Moorena producens 3L</name>
    <dbReference type="NCBI Taxonomy" id="489825"/>
    <lineage>
        <taxon>Bacteria</taxon>
        <taxon>Bacillati</taxon>
        <taxon>Cyanobacteriota</taxon>
        <taxon>Cyanophyceae</taxon>
        <taxon>Coleofasciculales</taxon>
        <taxon>Coleofasciculaceae</taxon>
        <taxon>Moorena</taxon>
    </lineage>
</organism>
<dbReference type="Pfam" id="PF14261">
    <property type="entry name" value="DUF4351"/>
    <property type="match status" value="1"/>
</dbReference>
<dbReference type="PANTHER" id="PTHR35586:SF1">
    <property type="entry name" value="SLL1691 PROTEIN"/>
    <property type="match status" value="1"/>
</dbReference>
<proteinExistence type="predicted"/>
<keyword evidence="3" id="KW-1185">Reference proteome</keyword>
<dbReference type="Proteomes" id="UP000003959">
    <property type="component" value="Unassembled WGS sequence"/>
</dbReference>
<feature type="domain" description="DUF4351" evidence="1">
    <location>
        <begin position="32"/>
        <end position="90"/>
    </location>
</feature>
<evidence type="ECO:0000313" key="2">
    <source>
        <dbReference type="EMBL" id="EGJ29789.1"/>
    </source>
</evidence>
<sequence>MFTLSEEVMEESVTYQDIIQKGVQKGLQQGLQRGKQQEAVLIVMRQLTLRLGLIDPGLQQRIEGLSITRLEELSEALLDFETATDLAVWLDQQP</sequence>
<protein>
    <recommendedName>
        <fullName evidence="1">DUF4351 domain-containing protein</fullName>
    </recommendedName>
</protein>